<dbReference type="EMBL" id="CAXDID020000141">
    <property type="protein sequence ID" value="CAL6038905.1"/>
    <property type="molecule type" value="Genomic_DNA"/>
</dbReference>
<reference evidence="1 2" key="1">
    <citation type="submission" date="2024-07" db="EMBL/GenBank/DDBJ databases">
        <authorList>
            <person name="Akdeniz Z."/>
        </authorList>
    </citation>
    <scope>NUCLEOTIDE SEQUENCE [LARGE SCALE GENOMIC DNA]</scope>
</reference>
<accession>A0ABP1JIJ0</accession>
<name>A0ABP1JIJ0_9EUKA</name>
<evidence type="ECO:0000313" key="2">
    <source>
        <dbReference type="Proteomes" id="UP001642409"/>
    </source>
</evidence>
<dbReference type="Proteomes" id="UP001642409">
    <property type="component" value="Unassembled WGS sequence"/>
</dbReference>
<proteinExistence type="predicted"/>
<gene>
    <name evidence="1" type="ORF">HINF_LOCUS37595</name>
</gene>
<protein>
    <submittedName>
        <fullName evidence="1">Hypothetical_protein</fullName>
    </submittedName>
</protein>
<comment type="caution">
    <text evidence="1">The sequence shown here is derived from an EMBL/GenBank/DDBJ whole genome shotgun (WGS) entry which is preliminary data.</text>
</comment>
<keyword evidence="2" id="KW-1185">Reference proteome</keyword>
<sequence>MKHNIGNAIGGLAGQIQSLQQNIYNMSIEDSYISANTQIGLLSSEVQNCTINLIIIKSSVIISNSTFNSSCLGTLFAQTQGPLIIQLTYIYNISVTSINNLVWSISGGLIGDIYAYETIIMQTKIVNSIIQTQGQVSSSINAGGIIGFSFNGSITIKDVQVTNTNMSAFSLSSNAHCGSLTAFTSGENIQIENIQISNIYIIVDSPKQYAGVFFSINGFTEFTASQVCSKGMNIINGQLVANCQNVINQSQSGC</sequence>
<organism evidence="1 2">
    <name type="scientific">Hexamita inflata</name>
    <dbReference type="NCBI Taxonomy" id="28002"/>
    <lineage>
        <taxon>Eukaryota</taxon>
        <taxon>Metamonada</taxon>
        <taxon>Diplomonadida</taxon>
        <taxon>Hexamitidae</taxon>
        <taxon>Hexamitinae</taxon>
        <taxon>Hexamita</taxon>
    </lineage>
</organism>
<evidence type="ECO:0000313" key="1">
    <source>
        <dbReference type="EMBL" id="CAL6038905.1"/>
    </source>
</evidence>